<feature type="non-terminal residue" evidence="2">
    <location>
        <position position="1"/>
    </location>
</feature>
<evidence type="ECO:0000256" key="1">
    <source>
        <dbReference type="SAM" id="Phobius"/>
    </source>
</evidence>
<organism evidence="2">
    <name type="scientific">Clastoptera arizonana</name>
    <name type="common">Arizona spittle bug</name>
    <dbReference type="NCBI Taxonomy" id="38151"/>
    <lineage>
        <taxon>Eukaryota</taxon>
        <taxon>Metazoa</taxon>
        <taxon>Ecdysozoa</taxon>
        <taxon>Arthropoda</taxon>
        <taxon>Hexapoda</taxon>
        <taxon>Insecta</taxon>
        <taxon>Pterygota</taxon>
        <taxon>Neoptera</taxon>
        <taxon>Paraneoptera</taxon>
        <taxon>Hemiptera</taxon>
        <taxon>Auchenorrhyncha</taxon>
        <taxon>Cercopoidea</taxon>
        <taxon>Clastopteridae</taxon>
        <taxon>Clastoptera</taxon>
    </lineage>
</organism>
<feature type="non-terminal residue" evidence="2">
    <location>
        <position position="108"/>
    </location>
</feature>
<proteinExistence type="predicted"/>
<dbReference type="AlphaFoldDB" id="A0A1B6E5S9"/>
<name>A0A1B6E5S9_9HEMI</name>
<feature type="transmembrane region" description="Helical" evidence="1">
    <location>
        <begin position="12"/>
        <end position="29"/>
    </location>
</feature>
<keyword evidence="1" id="KW-0472">Membrane</keyword>
<protein>
    <submittedName>
        <fullName evidence="2">Uncharacterized protein</fullName>
    </submittedName>
</protein>
<dbReference type="EMBL" id="GEDC01003998">
    <property type="protein sequence ID" value="JAS33300.1"/>
    <property type="molecule type" value="Transcribed_RNA"/>
</dbReference>
<evidence type="ECO:0000313" key="2">
    <source>
        <dbReference type="EMBL" id="JAS33300.1"/>
    </source>
</evidence>
<gene>
    <name evidence="2" type="ORF">g.1558</name>
</gene>
<sequence>SVFRETNNCNKFSLRCVYLSVFLFVYFINKHVTRVILFYIRCMICDFVPENSELVTPLRYHGWTRDAGTMASPPGRVAGVPEADVGVGSVRRRHLVLSGPEVEGTQGA</sequence>
<accession>A0A1B6E5S9</accession>
<keyword evidence="1" id="KW-0812">Transmembrane</keyword>
<reference evidence="2" key="1">
    <citation type="submission" date="2015-12" db="EMBL/GenBank/DDBJ databases">
        <title>De novo transcriptome assembly of four potential Pierce s Disease insect vectors from Arizona vineyards.</title>
        <authorList>
            <person name="Tassone E.E."/>
        </authorList>
    </citation>
    <scope>NUCLEOTIDE SEQUENCE</scope>
</reference>
<keyword evidence="1" id="KW-1133">Transmembrane helix</keyword>